<dbReference type="HAMAP" id="MF_00101">
    <property type="entry name" value="AcpS"/>
    <property type="match status" value="1"/>
</dbReference>
<dbReference type="GO" id="GO:0000287">
    <property type="term" value="F:magnesium ion binding"/>
    <property type="evidence" value="ECO:0007669"/>
    <property type="project" value="InterPro"/>
</dbReference>
<evidence type="ECO:0000256" key="1">
    <source>
        <dbReference type="ARBA" id="ARBA00022516"/>
    </source>
</evidence>
<evidence type="ECO:0000256" key="4">
    <source>
        <dbReference type="ARBA" id="ARBA00022832"/>
    </source>
</evidence>
<dbReference type="GO" id="GO:0006633">
    <property type="term" value="P:fatty acid biosynthetic process"/>
    <property type="evidence" value="ECO:0007669"/>
    <property type="project" value="UniProtKB-KW"/>
</dbReference>
<evidence type="ECO:0000259" key="8">
    <source>
        <dbReference type="Pfam" id="PF01648"/>
    </source>
</evidence>
<keyword evidence="5" id="KW-0460">Magnesium</keyword>
<dbReference type="InterPro" id="IPR004568">
    <property type="entry name" value="Ppantetheine-prot_Trfase_dom"/>
</dbReference>
<evidence type="ECO:0000256" key="7">
    <source>
        <dbReference type="ARBA" id="ARBA00023160"/>
    </source>
</evidence>
<evidence type="ECO:0000256" key="6">
    <source>
        <dbReference type="ARBA" id="ARBA00023098"/>
    </source>
</evidence>
<protein>
    <recommendedName>
        <fullName evidence="8">4'-phosphopantetheinyl transferase domain-containing protein</fullName>
    </recommendedName>
</protein>
<accession>A0A382EPS8</accession>
<name>A0A382EPS8_9ZZZZ</name>
<reference evidence="9" key="1">
    <citation type="submission" date="2018-05" db="EMBL/GenBank/DDBJ databases">
        <authorList>
            <person name="Lanie J.A."/>
            <person name="Ng W.-L."/>
            <person name="Kazmierczak K.M."/>
            <person name="Andrzejewski T.M."/>
            <person name="Davidsen T.M."/>
            <person name="Wayne K.J."/>
            <person name="Tettelin H."/>
            <person name="Glass J.I."/>
            <person name="Rusch D."/>
            <person name="Podicherti R."/>
            <person name="Tsui H.-C.T."/>
            <person name="Winkler M.E."/>
        </authorList>
    </citation>
    <scope>NUCLEOTIDE SEQUENCE</scope>
</reference>
<dbReference type="Pfam" id="PF01648">
    <property type="entry name" value="ACPS"/>
    <property type="match status" value="1"/>
</dbReference>
<keyword evidence="6" id="KW-0443">Lipid metabolism</keyword>
<keyword evidence="3" id="KW-0479">Metal-binding</keyword>
<feature type="domain" description="4'-phosphopantetheinyl transferase" evidence="8">
    <location>
        <begin position="5"/>
        <end position="101"/>
    </location>
</feature>
<dbReference type="InterPro" id="IPR002582">
    <property type="entry name" value="ACPS"/>
</dbReference>
<keyword evidence="1" id="KW-0444">Lipid biosynthesis</keyword>
<dbReference type="SUPFAM" id="SSF56214">
    <property type="entry name" value="4'-phosphopantetheinyl transferase"/>
    <property type="match status" value="1"/>
</dbReference>
<dbReference type="NCBIfam" id="TIGR00556">
    <property type="entry name" value="pantethn_trn"/>
    <property type="match status" value="1"/>
</dbReference>
<evidence type="ECO:0000313" key="9">
    <source>
        <dbReference type="EMBL" id="SVB51847.1"/>
    </source>
</evidence>
<dbReference type="GO" id="GO:0008897">
    <property type="term" value="F:holo-[acyl-carrier-protein] synthase activity"/>
    <property type="evidence" value="ECO:0007669"/>
    <property type="project" value="InterPro"/>
</dbReference>
<dbReference type="InterPro" id="IPR037143">
    <property type="entry name" value="4-PPantetheinyl_Trfase_dom_sf"/>
</dbReference>
<gene>
    <name evidence="9" type="ORF">METZ01_LOCUS204701</name>
</gene>
<keyword evidence="7" id="KW-0275">Fatty acid biosynthesis</keyword>
<organism evidence="9">
    <name type="scientific">marine metagenome</name>
    <dbReference type="NCBI Taxonomy" id="408172"/>
    <lineage>
        <taxon>unclassified sequences</taxon>
        <taxon>metagenomes</taxon>
        <taxon>ecological metagenomes</taxon>
    </lineage>
</organism>
<evidence type="ECO:0000256" key="3">
    <source>
        <dbReference type="ARBA" id="ARBA00022723"/>
    </source>
</evidence>
<proteinExistence type="inferred from homology"/>
<dbReference type="InterPro" id="IPR008278">
    <property type="entry name" value="4-PPantetheinyl_Trfase_dom"/>
</dbReference>
<dbReference type="Gene3D" id="3.90.470.20">
    <property type="entry name" value="4'-phosphopantetheinyl transferase domain"/>
    <property type="match status" value="1"/>
</dbReference>
<evidence type="ECO:0000256" key="2">
    <source>
        <dbReference type="ARBA" id="ARBA00022679"/>
    </source>
</evidence>
<dbReference type="NCBIfam" id="TIGR00516">
    <property type="entry name" value="acpS"/>
    <property type="match status" value="1"/>
</dbReference>
<dbReference type="AlphaFoldDB" id="A0A382EPS8"/>
<keyword evidence="4" id="KW-0276">Fatty acid metabolism</keyword>
<dbReference type="EMBL" id="UINC01045278">
    <property type="protein sequence ID" value="SVB51847.1"/>
    <property type="molecule type" value="Genomic_DNA"/>
</dbReference>
<keyword evidence="2" id="KW-0808">Transferase</keyword>
<sequence>MIIGTGIDITDIKRINQAHERWGEKFLSKFLRADEIEYCLKQSNPSPSIAARFSGKEAVSKAFGTGIGGKLNWHDIEIAHHERNRPIVRLHGKAVALFSELGGKTVHISLSHSEGQAAALAVLEA</sequence>
<evidence type="ECO:0000256" key="5">
    <source>
        <dbReference type="ARBA" id="ARBA00022842"/>
    </source>
</evidence>